<accession>A0ABD5NTP7</accession>
<gene>
    <name evidence="2" type="ORF">ACFOUR_18505</name>
</gene>
<evidence type="ECO:0000313" key="2">
    <source>
        <dbReference type="EMBL" id="MFC3960348.1"/>
    </source>
</evidence>
<reference evidence="2 3" key="1">
    <citation type="journal article" date="2019" name="Int. J. Syst. Evol. Microbiol.">
        <title>The Global Catalogue of Microorganisms (GCM) 10K type strain sequencing project: providing services to taxonomists for standard genome sequencing and annotation.</title>
        <authorList>
            <consortium name="The Broad Institute Genomics Platform"/>
            <consortium name="The Broad Institute Genome Sequencing Center for Infectious Disease"/>
            <person name="Wu L."/>
            <person name="Ma J."/>
        </authorList>
    </citation>
    <scope>NUCLEOTIDE SEQUENCE [LARGE SCALE GENOMIC DNA]</scope>
    <source>
        <strain evidence="2 3">IBRC-M 10256</strain>
    </source>
</reference>
<proteinExistence type="predicted"/>
<feature type="transmembrane region" description="Helical" evidence="1">
    <location>
        <begin position="6"/>
        <end position="30"/>
    </location>
</feature>
<keyword evidence="1" id="KW-0812">Transmembrane</keyword>
<protein>
    <recommendedName>
        <fullName evidence="4">Archaeal flagellin-like protein</fullName>
    </recommendedName>
</protein>
<sequence>MNTRDVALVFAVVFGSIWLGLTGGSILGVFDSDEAADTGPNVTVWAEEHYRDSCRVLANVTVGSGEAVLSEQKAPSEPYPAEPAIPARLVREDTEQVSLGVVHGPENVSLRSINTAENRIGDPLIYSIDTECNATIVSDPFAEAAERGESGQ</sequence>
<name>A0ABD5NTP7_9EURY</name>
<organism evidence="2 3">
    <name type="scientific">Halovivax cerinus</name>
    <dbReference type="NCBI Taxonomy" id="1487865"/>
    <lineage>
        <taxon>Archaea</taxon>
        <taxon>Methanobacteriati</taxon>
        <taxon>Methanobacteriota</taxon>
        <taxon>Stenosarchaea group</taxon>
        <taxon>Halobacteria</taxon>
        <taxon>Halobacteriales</taxon>
        <taxon>Natrialbaceae</taxon>
        <taxon>Halovivax</taxon>
    </lineage>
</organism>
<comment type="caution">
    <text evidence="2">The sequence shown here is derived from an EMBL/GenBank/DDBJ whole genome shotgun (WGS) entry which is preliminary data.</text>
</comment>
<keyword evidence="1" id="KW-0472">Membrane</keyword>
<dbReference type="Proteomes" id="UP001595846">
    <property type="component" value="Unassembled WGS sequence"/>
</dbReference>
<keyword evidence="1" id="KW-1133">Transmembrane helix</keyword>
<dbReference type="RefSeq" id="WP_256532366.1">
    <property type="nucleotide sequence ID" value="NZ_CP101824.1"/>
</dbReference>
<evidence type="ECO:0000256" key="1">
    <source>
        <dbReference type="SAM" id="Phobius"/>
    </source>
</evidence>
<dbReference type="AlphaFoldDB" id="A0ABD5NTP7"/>
<dbReference type="EMBL" id="JBHSAQ010000017">
    <property type="protein sequence ID" value="MFC3960348.1"/>
    <property type="molecule type" value="Genomic_DNA"/>
</dbReference>
<evidence type="ECO:0008006" key="4">
    <source>
        <dbReference type="Google" id="ProtNLM"/>
    </source>
</evidence>
<keyword evidence="3" id="KW-1185">Reference proteome</keyword>
<dbReference type="GeneID" id="73901444"/>
<evidence type="ECO:0000313" key="3">
    <source>
        <dbReference type="Proteomes" id="UP001595846"/>
    </source>
</evidence>